<name>A0A1R4IH42_9ACTN</name>
<dbReference type="AlphaFoldDB" id="A0A1R4IH42"/>
<protein>
    <recommendedName>
        <fullName evidence="3">Acetyltransferase</fullName>
    </recommendedName>
</protein>
<evidence type="ECO:0000313" key="2">
    <source>
        <dbReference type="Proteomes" id="UP000188342"/>
    </source>
</evidence>
<dbReference type="EMBL" id="FUKQ01000007">
    <property type="protein sequence ID" value="SJN19146.1"/>
    <property type="molecule type" value="Genomic_DNA"/>
</dbReference>
<gene>
    <name evidence="1" type="ORF">FM114_01830</name>
</gene>
<reference evidence="1 2" key="1">
    <citation type="submission" date="2017-02" db="EMBL/GenBank/DDBJ databases">
        <authorList>
            <person name="Peterson S.W."/>
        </authorList>
    </citation>
    <scope>NUCLEOTIDE SEQUENCE [LARGE SCALE GENOMIC DNA]</scope>
    <source>
        <strain evidence="1 2">LSP_Lj1</strain>
    </source>
</reference>
<dbReference type="Proteomes" id="UP000188342">
    <property type="component" value="Unassembled WGS sequence"/>
</dbReference>
<evidence type="ECO:0008006" key="3">
    <source>
        <dbReference type="Google" id="ProtNLM"/>
    </source>
</evidence>
<proteinExistence type="predicted"/>
<sequence length="38" mass="4531">MTSAHRLYRSLGFVRAPELDWSPRHDVHLIAFRLGLRR</sequence>
<keyword evidence="2" id="KW-1185">Reference proteome</keyword>
<organism evidence="1 2">
    <name type="scientific">Luteococcus japonicus LSP_Lj1</name>
    <dbReference type="NCBI Taxonomy" id="1255658"/>
    <lineage>
        <taxon>Bacteria</taxon>
        <taxon>Bacillati</taxon>
        <taxon>Actinomycetota</taxon>
        <taxon>Actinomycetes</taxon>
        <taxon>Propionibacteriales</taxon>
        <taxon>Propionibacteriaceae</taxon>
        <taxon>Luteococcus</taxon>
    </lineage>
</organism>
<accession>A0A1R4IH42</accession>
<evidence type="ECO:0000313" key="1">
    <source>
        <dbReference type="EMBL" id="SJN19146.1"/>
    </source>
</evidence>